<reference evidence="3" key="1">
    <citation type="journal article" date="2019" name="Int. J. Syst. Evol. Microbiol.">
        <title>The Global Catalogue of Microorganisms (GCM) 10K type strain sequencing project: providing services to taxonomists for standard genome sequencing and annotation.</title>
        <authorList>
            <consortium name="The Broad Institute Genomics Platform"/>
            <consortium name="The Broad Institute Genome Sequencing Center for Infectious Disease"/>
            <person name="Wu L."/>
            <person name="Ma J."/>
        </authorList>
    </citation>
    <scope>NUCLEOTIDE SEQUENCE [LARGE SCALE GENOMIC DNA]</scope>
    <source>
        <strain evidence="3">CCUG 39402</strain>
    </source>
</reference>
<feature type="transmembrane region" description="Helical" evidence="1">
    <location>
        <begin position="75"/>
        <end position="99"/>
    </location>
</feature>
<name>A0ABW1TXA7_9BURK</name>
<keyword evidence="1" id="KW-0472">Membrane</keyword>
<feature type="transmembrane region" description="Helical" evidence="1">
    <location>
        <begin position="120"/>
        <end position="138"/>
    </location>
</feature>
<dbReference type="Proteomes" id="UP001596270">
    <property type="component" value="Unassembled WGS sequence"/>
</dbReference>
<feature type="transmembrane region" description="Helical" evidence="1">
    <location>
        <begin position="182"/>
        <end position="200"/>
    </location>
</feature>
<evidence type="ECO:0000256" key="1">
    <source>
        <dbReference type="SAM" id="Phobius"/>
    </source>
</evidence>
<dbReference type="EMBL" id="JBHSRS010000016">
    <property type="protein sequence ID" value="MFC6281121.1"/>
    <property type="molecule type" value="Genomic_DNA"/>
</dbReference>
<feature type="transmembrane region" description="Helical" evidence="1">
    <location>
        <begin position="158"/>
        <end position="175"/>
    </location>
</feature>
<evidence type="ECO:0000313" key="2">
    <source>
        <dbReference type="EMBL" id="MFC6281121.1"/>
    </source>
</evidence>
<keyword evidence="1" id="KW-0812">Transmembrane</keyword>
<sequence length="267" mass="28259">MLFRRLFLCALFVGLLTGLFDSAVQRWQVVPLILAAEVFEEAATPPKAEHAHADGVAHSHGPQAWAPQDGLERTAYTVLANVLNAIGSALLLMPLLAFWNRQRAGQPLALHKGYGASVRYGLLWGAAGWVCLFALPALGQPPELPGMQAAALQARQVWWTLTVACGAGGLAMLCLVQAKWRVLGLGLLALPFVIGAPQHAGSPFAGMEADVALQMQQLVARFVVATAVASALQWLLLGTLSALAVARWLSPLLNPVAPATRLEGTAS</sequence>
<keyword evidence="1" id="KW-1133">Transmembrane helix</keyword>
<feature type="transmembrane region" description="Helical" evidence="1">
    <location>
        <begin position="220"/>
        <end position="245"/>
    </location>
</feature>
<evidence type="ECO:0000313" key="3">
    <source>
        <dbReference type="Proteomes" id="UP001596270"/>
    </source>
</evidence>
<protein>
    <submittedName>
        <fullName evidence="2">CbtA family protein</fullName>
    </submittedName>
</protein>
<comment type="caution">
    <text evidence="2">The sequence shown here is derived from an EMBL/GenBank/DDBJ whole genome shotgun (WGS) entry which is preliminary data.</text>
</comment>
<dbReference type="InterPro" id="IPR012666">
    <property type="entry name" value="CbtA_put"/>
</dbReference>
<dbReference type="Pfam" id="PF09490">
    <property type="entry name" value="CbtA"/>
    <property type="match status" value="1"/>
</dbReference>
<proteinExistence type="predicted"/>
<keyword evidence="3" id="KW-1185">Reference proteome</keyword>
<dbReference type="RefSeq" id="WP_300519592.1">
    <property type="nucleotide sequence ID" value="NZ_JBHSRS010000016.1"/>
</dbReference>
<organism evidence="2 3">
    <name type="scientific">Polaromonas aquatica</name>
    <dbReference type="NCBI Taxonomy" id="332657"/>
    <lineage>
        <taxon>Bacteria</taxon>
        <taxon>Pseudomonadati</taxon>
        <taxon>Pseudomonadota</taxon>
        <taxon>Betaproteobacteria</taxon>
        <taxon>Burkholderiales</taxon>
        <taxon>Comamonadaceae</taxon>
        <taxon>Polaromonas</taxon>
    </lineage>
</organism>
<gene>
    <name evidence="2" type="ORF">ACFQND_07765</name>
</gene>
<accession>A0ABW1TXA7</accession>